<evidence type="ECO:0000313" key="3">
    <source>
        <dbReference type="EMBL" id="MBO9151921.1"/>
    </source>
</evidence>
<feature type="compositionally biased region" description="Polar residues" evidence="2">
    <location>
        <begin position="230"/>
        <end position="239"/>
    </location>
</feature>
<reference evidence="4" key="1">
    <citation type="submission" date="2021-03" db="EMBL/GenBank/DDBJ databases">
        <title>Assistant Professor.</title>
        <authorList>
            <person name="Huq M.A."/>
        </authorList>
    </citation>
    <scope>NUCLEOTIDE SEQUENCE [LARGE SCALE GENOMIC DNA]</scope>
    <source>
        <strain evidence="4">MAH-28</strain>
    </source>
</reference>
<dbReference type="EMBL" id="JAGHKP010000001">
    <property type="protein sequence ID" value="MBO9151921.1"/>
    <property type="molecule type" value="Genomic_DNA"/>
</dbReference>
<keyword evidence="1" id="KW-0175">Coiled coil</keyword>
<evidence type="ECO:0000313" key="4">
    <source>
        <dbReference type="Proteomes" id="UP000679126"/>
    </source>
</evidence>
<evidence type="ECO:0000256" key="1">
    <source>
        <dbReference type="SAM" id="Coils"/>
    </source>
</evidence>
<feature type="region of interest" description="Disordered" evidence="2">
    <location>
        <begin position="213"/>
        <end position="258"/>
    </location>
</feature>
<protein>
    <recommendedName>
        <fullName evidence="5">DUF3945 domain-containing protein</fullName>
    </recommendedName>
</protein>
<dbReference type="Proteomes" id="UP000679126">
    <property type="component" value="Unassembled WGS sequence"/>
</dbReference>
<evidence type="ECO:0000256" key="2">
    <source>
        <dbReference type="SAM" id="MobiDB-lite"/>
    </source>
</evidence>
<name>A0ABS3YB98_9BACT</name>
<comment type="caution">
    <text evidence="3">The sequence shown here is derived from an EMBL/GenBank/DDBJ whole genome shotgun (WGS) entry which is preliminary data.</text>
</comment>
<dbReference type="RefSeq" id="WP_209144577.1">
    <property type="nucleotide sequence ID" value="NZ_JAGHKP010000001.1"/>
</dbReference>
<sequence length="277" mass="30848">MLTADEQKKIAKLLKLDETKFAEALKSDKEVALEIPELSIFTADELSTRDTNQKKLGYTEGKDAGLEIFIKEQRTKHGLDFEGKDPDKFVTAFQAKILADAKIEPNQKLQEKDAVIAKLQTNIQEFEKKYNAEAQRVKQLGTKSKLLAVIPSGLPVDQEEVLLSAQARGIVFEEDESGKIIAKRNGEVIRDEKTQAEKDYKVVLTDYITERKWAPVAGGEPPKGGRGGNSDRTPASISKMSEAEAEWKAQGKSPNSSEFQAYVTDLVKNNQDFDLDN</sequence>
<organism evidence="3 4">
    <name type="scientific">Chitinophaga chungangae</name>
    <dbReference type="NCBI Taxonomy" id="2821488"/>
    <lineage>
        <taxon>Bacteria</taxon>
        <taxon>Pseudomonadati</taxon>
        <taxon>Bacteroidota</taxon>
        <taxon>Chitinophagia</taxon>
        <taxon>Chitinophagales</taxon>
        <taxon>Chitinophagaceae</taxon>
        <taxon>Chitinophaga</taxon>
    </lineage>
</organism>
<proteinExistence type="predicted"/>
<evidence type="ECO:0008006" key="5">
    <source>
        <dbReference type="Google" id="ProtNLM"/>
    </source>
</evidence>
<keyword evidence="4" id="KW-1185">Reference proteome</keyword>
<accession>A0ABS3YB98</accession>
<feature type="coiled-coil region" evidence="1">
    <location>
        <begin position="109"/>
        <end position="143"/>
    </location>
</feature>
<gene>
    <name evidence="3" type="ORF">J7I43_06860</name>
</gene>